<sequence length="74" mass="8316">MQQPLPFDPNIYYGIVAENLLKNFGSHAFFMSDQALQKMKALGDDEGFDIWLSIHEHLNAKATEAIVGEEAVLH</sequence>
<accession>A0AAF0BL09</accession>
<dbReference type="RefSeq" id="WP_289504630.1">
    <property type="nucleotide sequence ID" value="NZ_CP116805.1"/>
</dbReference>
<evidence type="ECO:0000313" key="1">
    <source>
        <dbReference type="EMBL" id="WCL54899.1"/>
    </source>
</evidence>
<dbReference type="EMBL" id="CP116805">
    <property type="protein sequence ID" value="WCL54899.1"/>
    <property type="molecule type" value="Genomic_DNA"/>
</dbReference>
<dbReference type="Proteomes" id="UP001217500">
    <property type="component" value="Chromosome"/>
</dbReference>
<dbReference type="KEGG" id="gso:PH603_03890"/>
<evidence type="ECO:0000313" key="2">
    <source>
        <dbReference type="Proteomes" id="UP001217500"/>
    </source>
</evidence>
<protein>
    <submittedName>
        <fullName evidence="1">Uncharacterized protein</fullName>
    </submittedName>
</protein>
<dbReference type="AlphaFoldDB" id="A0AAF0BL09"/>
<reference evidence="1" key="1">
    <citation type="submission" date="2023-01" db="EMBL/GenBank/DDBJ databases">
        <title>The genome sequence of Kordiimonadaceae bacterium 6D33.</title>
        <authorList>
            <person name="Liu Y."/>
        </authorList>
    </citation>
    <scope>NUCLEOTIDE SEQUENCE</scope>
    <source>
        <strain evidence="1">6D33</strain>
    </source>
</reference>
<keyword evidence="2" id="KW-1185">Reference proteome</keyword>
<gene>
    <name evidence="1" type="ORF">PH603_03890</name>
</gene>
<proteinExistence type="predicted"/>
<name>A0AAF0BL09_9PROT</name>
<organism evidence="1 2">
    <name type="scientific">Gimibacter soli</name>
    <dbReference type="NCBI Taxonomy" id="3024400"/>
    <lineage>
        <taxon>Bacteria</taxon>
        <taxon>Pseudomonadati</taxon>
        <taxon>Pseudomonadota</taxon>
        <taxon>Alphaproteobacteria</taxon>
        <taxon>Kordiimonadales</taxon>
        <taxon>Temperatibacteraceae</taxon>
        <taxon>Gimibacter</taxon>
    </lineage>
</organism>